<dbReference type="VEuPathDB" id="FungiDB:F9C07_8940"/>
<evidence type="ECO:0000313" key="1">
    <source>
        <dbReference type="EMBL" id="QRD84686.1"/>
    </source>
</evidence>
<accession>A0A7U2QTT6</accession>
<name>A0A7U2QTT6_ASPFN</name>
<dbReference type="VEuPathDB" id="FungiDB:AFLA_009491"/>
<protein>
    <submittedName>
        <fullName evidence="1">Uncharacterized protein</fullName>
    </submittedName>
</protein>
<evidence type="ECO:0000313" key="2">
    <source>
        <dbReference type="Proteomes" id="UP000596276"/>
    </source>
</evidence>
<dbReference type="Proteomes" id="UP000596276">
    <property type="component" value="Chromosome 5"/>
</dbReference>
<dbReference type="AlphaFoldDB" id="A0A7U2QTT6"/>
<organism evidence="1 2">
    <name type="scientific">Aspergillus flavus (strain ATCC 200026 / FGSC A1120 / IAM 13836 / NRRL 3357 / JCM 12722 / SRRC 167)</name>
    <dbReference type="NCBI Taxonomy" id="332952"/>
    <lineage>
        <taxon>Eukaryota</taxon>
        <taxon>Fungi</taxon>
        <taxon>Dikarya</taxon>
        <taxon>Ascomycota</taxon>
        <taxon>Pezizomycotina</taxon>
        <taxon>Eurotiomycetes</taxon>
        <taxon>Eurotiomycetidae</taxon>
        <taxon>Eurotiales</taxon>
        <taxon>Aspergillaceae</taxon>
        <taxon>Aspergillus</taxon>
        <taxon>Aspergillus subgen. Circumdati</taxon>
    </lineage>
</organism>
<gene>
    <name evidence="1" type="ORF">F9C07_8940</name>
</gene>
<keyword evidence="2" id="KW-1185">Reference proteome</keyword>
<proteinExistence type="predicted"/>
<dbReference type="EMBL" id="CP044621">
    <property type="protein sequence ID" value="QRD84686.1"/>
    <property type="molecule type" value="Genomic_DNA"/>
</dbReference>
<sequence>MLRLSSTANLNFPPTSEKLNQLEPSGARLINWDSLRSFLPALVLPFSEVSTPHKKNQKFYTNIDSFQEEERKERRWREVS</sequence>
<reference evidence="2" key="1">
    <citation type="journal article" date="2021" name="G3 (Bethesda)">
        <title>Chromosome assembled and annotated genome sequence of Aspergillus flavus NRRL 3357.</title>
        <authorList>
            <person name="Skerker J.M."/>
            <person name="Pianalto K.M."/>
            <person name="Mondo S.J."/>
            <person name="Yang K."/>
            <person name="Arkin A.P."/>
            <person name="Keller N.P."/>
            <person name="Grigoriev I.V."/>
            <person name="Louise Glass N.L."/>
        </authorList>
    </citation>
    <scope>NUCLEOTIDE SEQUENCE [LARGE SCALE GENOMIC DNA]</scope>
    <source>
        <strain evidence="2">ATCC 200026 / FGSC A1120 / IAM 13836 / NRRL 3357 / JCM 12722 / SRRC 167</strain>
    </source>
</reference>